<comment type="caution">
    <text evidence="2">The sequence shown here is derived from an EMBL/GenBank/DDBJ whole genome shotgun (WGS) entry which is preliminary data.</text>
</comment>
<protein>
    <recommendedName>
        <fullName evidence="4">Rhamnogalacturonan lyase domain-containing protein</fullName>
    </recommendedName>
</protein>
<gene>
    <name evidence="2" type="ORF">A3F84_15920</name>
</gene>
<evidence type="ECO:0000313" key="3">
    <source>
        <dbReference type="Proteomes" id="UP000178606"/>
    </source>
</evidence>
<dbReference type="InterPro" id="IPR008972">
    <property type="entry name" value="Cupredoxin"/>
</dbReference>
<dbReference type="SUPFAM" id="SSF49503">
    <property type="entry name" value="Cupredoxins"/>
    <property type="match status" value="1"/>
</dbReference>
<name>A0A1F6CBJ2_HANXR</name>
<evidence type="ECO:0000313" key="2">
    <source>
        <dbReference type="EMBL" id="OGG46526.1"/>
    </source>
</evidence>
<reference evidence="2 3" key="1">
    <citation type="journal article" date="2016" name="Nat. Commun.">
        <title>Thousands of microbial genomes shed light on interconnected biogeochemical processes in an aquifer system.</title>
        <authorList>
            <person name="Anantharaman K."/>
            <person name="Brown C.T."/>
            <person name="Hug L.A."/>
            <person name="Sharon I."/>
            <person name="Castelle C.J."/>
            <person name="Probst A.J."/>
            <person name="Thomas B.C."/>
            <person name="Singh A."/>
            <person name="Wilkins M.J."/>
            <person name="Karaoz U."/>
            <person name="Brodie E.L."/>
            <person name="Williams K.H."/>
            <person name="Hubbard S.S."/>
            <person name="Banfield J.F."/>
        </authorList>
    </citation>
    <scope>NUCLEOTIDE SEQUENCE [LARGE SCALE GENOMIC DNA]</scope>
    <source>
        <strain evidence="3">RIFCSPLOWO2_12_FULL_64_10</strain>
    </source>
</reference>
<evidence type="ECO:0008006" key="4">
    <source>
        <dbReference type="Google" id="ProtNLM"/>
    </source>
</evidence>
<proteinExistence type="predicted"/>
<dbReference type="InterPro" id="IPR008969">
    <property type="entry name" value="CarboxyPept-like_regulatory"/>
</dbReference>
<sequence>MRTGISMLFVCCLTACDDGKPAGGNTTPADKPEATATDAKPYKRDPATQGTVTGRVLFSGQAPAVRTLAVNCEGSHQREARDESVLVNGNGTLRNVFVYVSKGTRGWKFEPPADAVVLDQKDCAYVPHVFGIQAGQPLLIKNSDPTMHNVHGLPTESDPFNKMQQAGGSDTVILARSEVMVQIKCDVHGWMGAWAGVVNHPFHDVTGDDGAFELAGLPAGDYTIAAYHEKFGPRKLEVKVEAGAPAAIEFTFEGK</sequence>
<dbReference type="SUPFAM" id="SSF49464">
    <property type="entry name" value="Carboxypeptidase regulatory domain-like"/>
    <property type="match status" value="1"/>
</dbReference>
<dbReference type="Gene3D" id="2.60.40.1120">
    <property type="entry name" value="Carboxypeptidase-like, regulatory domain"/>
    <property type="match status" value="1"/>
</dbReference>
<dbReference type="EMBL" id="MFKF01000306">
    <property type="protein sequence ID" value="OGG46526.1"/>
    <property type="molecule type" value="Genomic_DNA"/>
</dbReference>
<feature type="region of interest" description="Disordered" evidence="1">
    <location>
        <begin position="22"/>
        <end position="48"/>
    </location>
</feature>
<organism evidence="2 3">
    <name type="scientific">Handelsmanbacteria sp. (strain RIFCSPLOWO2_12_FULL_64_10)</name>
    <dbReference type="NCBI Taxonomy" id="1817868"/>
    <lineage>
        <taxon>Bacteria</taxon>
        <taxon>Candidatus Handelsmaniibacteriota</taxon>
    </lineage>
</organism>
<accession>A0A1F6CBJ2</accession>
<evidence type="ECO:0000256" key="1">
    <source>
        <dbReference type="SAM" id="MobiDB-lite"/>
    </source>
</evidence>
<dbReference type="Proteomes" id="UP000178606">
    <property type="component" value="Unassembled WGS sequence"/>
</dbReference>
<dbReference type="AlphaFoldDB" id="A0A1F6CBJ2"/>